<dbReference type="Gene3D" id="1.10.357.10">
    <property type="entry name" value="Tetracycline Repressor, domain 2"/>
    <property type="match status" value="1"/>
</dbReference>
<evidence type="ECO:0000313" key="6">
    <source>
        <dbReference type="EMBL" id="MDR7275627.1"/>
    </source>
</evidence>
<dbReference type="PANTHER" id="PTHR30055:SF225">
    <property type="entry name" value="TRANSCRIPTIONAL REGULATORY PROTEIN-RELATED"/>
    <property type="match status" value="1"/>
</dbReference>
<keyword evidence="7" id="KW-1185">Reference proteome</keyword>
<sequence length="200" mass="21707">MVSDISRTPTPAGRPRDPALERAILAATVEVVIESGFAAARLEEIARRAHTGKAAIYRRWRSKTELVIAAAESLLAEVVVPDEGSLRQDLLACARHYVSPNTRTALMLATVLAEATHTDELRATALESIGRPPTEALRTVIQRWALRGAVRSSAPVELIVSLIPAIAFHRVLLHHEGLNETIVVSMVDDVLMPALNPGHQ</sequence>
<dbReference type="InterPro" id="IPR011075">
    <property type="entry name" value="TetR_C"/>
</dbReference>
<feature type="DNA-binding region" description="H-T-H motif" evidence="4">
    <location>
        <begin position="41"/>
        <end position="60"/>
    </location>
</feature>
<dbReference type="InterPro" id="IPR009057">
    <property type="entry name" value="Homeodomain-like_sf"/>
</dbReference>
<dbReference type="InterPro" id="IPR001647">
    <property type="entry name" value="HTH_TetR"/>
</dbReference>
<evidence type="ECO:0000256" key="4">
    <source>
        <dbReference type="PROSITE-ProRule" id="PRU00335"/>
    </source>
</evidence>
<dbReference type="GO" id="GO:0003700">
    <property type="term" value="F:DNA-binding transcription factor activity"/>
    <property type="evidence" value="ECO:0007669"/>
    <property type="project" value="TreeGrafter"/>
</dbReference>
<dbReference type="PROSITE" id="PS50977">
    <property type="entry name" value="HTH_TETR_2"/>
    <property type="match status" value="1"/>
</dbReference>
<dbReference type="Proteomes" id="UP001183643">
    <property type="component" value="Unassembled WGS sequence"/>
</dbReference>
<evidence type="ECO:0000256" key="2">
    <source>
        <dbReference type="ARBA" id="ARBA00023125"/>
    </source>
</evidence>
<feature type="domain" description="HTH tetR-type" evidence="5">
    <location>
        <begin position="18"/>
        <end position="78"/>
    </location>
</feature>
<dbReference type="Pfam" id="PF16859">
    <property type="entry name" value="TetR_C_11"/>
    <property type="match status" value="1"/>
</dbReference>
<dbReference type="RefSeq" id="WP_310366825.1">
    <property type="nucleotide sequence ID" value="NZ_JAVDYB010000001.1"/>
</dbReference>
<dbReference type="EMBL" id="JAVDYB010000001">
    <property type="protein sequence ID" value="MDR7275627.1"/>
    <property type="molecule type" value="Genomic_DNA"/>
</dbReference>
<dbReference type="Pfam" id="PF00440">
    <property type="entry name" value="TetR_N"/>
    <property type="match status" value="1"/>
</dbReference>
<dbReference type="InterPro" id="IPR036271">
    <property type="entry name" value="Tet_transcr_reg_TetR-rel_C_sf"/>
</dbReference>
<gene>
    <name evidence="6" type="ORF">J2S41_002405</name>
</gene>
<dbReference type="SUPFAM" id="SSF46689">
    <property type="entry name" value="Homeodomain-like"/>
    <property type="match status" value="1"/>
</dbReference>
<comment type="caution">
    <text evidence="6">The sequence shown here is derived from an EMBL/GenBank/DDBJ whole genome shotgun (WGS) entry which is preliminary data.</text>
</comment>
<dbReference type="Gene3D" id="1.10.10.60">
    <property type="entry name" value="Homeodomain-like"/>
    <property type="match status" value="1"/>
</dbReference>
<dbReference type="InterPro" id="IPR050109">
    <property type="entry name" value="HTH-type_TetR-like_transc_reg"/>
</dbReference>
<protein>
    <submittedName>
        <fullName evidence="6">AcrR family transcriptional regulator</fullName>
    </submittedName>
</protein>
<name>A0AAE3YN98_9ACTN</name>
<organism evidence="6 7">
    <name type="scientific">Catenuloplanes atrovinosus</name>
    <dbReference type="NCBI Taxonomy" id="137266"/>
    <lineage>
        <taxon>Bacteria</taxon>
        <taxon>Bacillati</taxon>
        <taxon>Actinomycetota</taxon>
        <taxon>Actinomycetes</taxon>
        <taxon>Micromonosporales</taxon>
        <taxon>Micromonosporaceae</taxon>
        <taxon>Catenuloplanes</taxon>
    </lineage>
</organism>
<dbReference type="PANTHER" id="PTHR30055">
    <property type="entry name" value="HTH-TYPE TRANSCRIPTIONAL REGULATOR RUTR"/>
    <property type="match status" value="1"/>
</dbReference>
<dbReference type="AlphaFoldDB" id="A0AAE3YN98"/>
<dbReference type="SUPFAM" id="SSF48498">
    <property type="entry name" value="Tetracyclin repressor-like, C-terminal domain"/>
    <property type="match status" value="1"/>
</dbReference>
<evidence type="ECO:0000259" key="5">
    <source>
        <dbReference type="PROSITE" id="PS50977"/>
    </source>
</evidence>
<keyword evidence="3" id="KW-0804">Transcription</keyword>
<proteinExistence type="predicted"/>
<keyword evidence="2 4" id="KW-0238">DNA-binding</keyword>
<evidence type="ECO:0000256" key="1">
    <source>
        <dbReference type="ARBA" id="ARBA00023015"/>
    </source>
</evidence>
<keyword evidence="1" id="KW-0805">Transcription regulation</keyword>
<dbReference type="PRINTS" id="PR00455">
    <property type="entry name" value="HTHTETR"/>
</dbReference>
<evidence type="ECO:0000313" key="7">
    <source>
        <dbReference type="Proteomes" id="UP001183643"/>
    </source>
</evidence>
<dbReference type="GO" id="GO:0000976">
    <property type="term" value="F:transcription cis-regulatory region binding"/>
    <property type="evidence" value="ECO:0007669"/>
    <property type="project" value="TreeGrafter"/>
</dbReference>
<reference evidence="6" key="1">
    <citation type="submission" date="2023-07" db="EMBL/GenBank/DDBJ databases">
        <title>Sequencing the genomes of 1000 actinobacteria strains.</title>
        <authorList>
            <person name="Klenk H.-P."/>
        </authorList>
    </citation>
    <scope>NUCLEOTIDE SEQUENCE</scope>
    <source>
        <strain evidence="6">DSM 44707</strain>
    </source>
</reference>
<evidence type="ECO:0000256" key="3">
    <source>
        <dbReference type="ARBA" id="ARBA00023163"/>
    </source>
</evidence>
<accession>A0AAE3YN98</accession>